<dbReference type="InterPro" id="IPR036770">
    <property type="entry name" value="Ankyrin_rpt-contain_sf"/>
</dbReference>
<accession>A0AAW0RKL1</accession>
<dbReference type="PANTHER" id="PTHR24189">
    <property type="entry name" value="MYOTROPHIN"/>
    <property type="match status" value="1"/>
</dbReference>
<dbReference type="SMART" id="SM00248">
    <property type="entry name" value="ANK"/>
    <property type="match status" value="4"/>
</dbReference>
<sequence length="619" mass="69822">MARCTILDVPPELRVMICQYLEFGDLFSLIRSHRNIYESALNALFRQDALTRNSSAIMWAASASGVSFEYANMAIRILHRSINNGGEVDARHYKKDAVSTALHVAVAHGHQGFVKELIYYGATINSSSLRLWEFLSIGRFNKNLDSATKLRDFAKKAKIQHLCWFPLLPAMFRHDFQVAELLLDYRRSCYLAIEPKYLHVPPLRKIPNISAAYTIHHLLVEEKVFPNLHTALFHQFRAHVAFPGPVLRRTPLMKAINEGNQEATKILISLPQDLDAVSNLGWPALSYAVEGAATQFMPKARDWSKSVAKLLLEKGANANTGSPSSPLRLAVTSLVEDKIEVDPGHQNRMRQIIEVLLDYGADVNVTTAAGFNLSHYMFLEMEAHSKRQSFRKLFGQFLGHGMRVNDLFPDGTSFLGKSLASPVIGEKITAGLLDHDARPTPQESDDILHGWLVKYKNLSKKLESHLPALSPMFSQPAVDRAFHQTITSHDVKRFDTLFKLRKPSDPSFMLGIALREHFACREDLYVLPFDPNWIDSNGQGYPHIVIEGLGVGTYNEREAIAEMCRLIAKGVKLDQRDHEGMTVLQRLTQVQELSKDEDPLGKLERLLTRSRLKEQGNEI</sequence>
<dbReference type="Gene3D" id="1.25.40.20">
    <property type="entry name" value="Ankyrin repeat-containing domain"/>
    <property type="match status" value="2"/>
</dbReference>
<evidence type="ECO:0000256" key="2">
    <source>
        <dbReference type="ARBA" id="ARBA00023043"/>
    </source>
</evidence>
<evidence type="ECO:0000313" key="5">
    <source>
        <dbReference type="Proteomes" id="UP001397290"/>
    </source>
</evidence>
<keyword evidence="5" id="KW-1185">Reference proteome</keyword>
<organism evidence="4 5">
    <name type="scientific">Beauveria asiatica</name>
    <dbReference type="NCBI Taxonomy" id="1069075"/>
    <lineage>
        <taxon>Eukaryota</taxon>
        <taxon>Fungi</taxon>
        <taxon>Dikarya</taxon>
        <taxon>Ascomycota</taxon>
        <taxon>Pezizomycotina</taxon>
        <taxon>Sordariomycetes</taxon>
        <taxon>Hypocreomycetidae</taxon>
        <taxon>Hypocreales</taxon>
        <taxon>Cordycipitaceae</taxon>
        <taxon>Beauveria</taxon>
    </lineage>
</organism>
<dbReference type="AlphaFoldDB" id="A0AAW0RKL1"/>
<feature type="repeat" description="ANK" evidence="3">
    <location>
        <begin position="97"/>
        <end position="129"/>
    </location>
</feature>
<dbReference type="Pfam" id="PF00023">
    <property type="entry name" value="Ank"/>
    <property type="match status" value="1"/>
</dbReference>
<dbReference type="EMBL" id="JAAHCF010000622">
    <property type="protein sequence ID" value="KAK8142733.1"/>
    <property type="molecule type" value="Genomic_DNA"/>
</dbReference>
<gene>
    <name evidence="4" type="ORF">G3M48_008336</name>
</gene>
<dbReference type="InterPro" id="IPR002110">
    <property type="entry name" value="Ankyrin_rpt"/>
</dbReference>
<dbReference type="Proteomes" id="UP001397290">
    <property type="component" value="Unassembled WGS sequence"/>
</dbReference>
<comment type="caution">
    <text evidence="4">The sequence shown here is derived from an EMBL/GenBank/DDBJ whole genome shotgun (WGS) entry which is preliminary data.</text>
</comment>
<keyword evidence="2 3" id="KW-0040">ANK repeat</keyword>
<evidence type="ECO:0000256" key="3">
    <source>
        <dbReference type="PROSITE-ProRule" id="PRU00023"/>
    </source>
</evidence>
<evidence type="ECO:0000313" key="4">
    <source>
        <dbReference type="EMBL" id="KAK8142733.1"/>
    </source>
</evidence>
<dbReference type="PROSITE" id="PS50088">
    <property type="entry name" value="ANK_REPEAT"/>
    <property type="match status" value="1"/>
</dbReference>
<protein>
    <recommendedName>
        <fullName evidence="6">Ankyrin</fullName>
    </recommendedName>
</protein>
<evidence type="ECO:0008006" key="6">
    <source>
        <dbReference type="Google" id="ProtNLM"/>
    </source>
</evidence>
<dbReference type="PROSITE" id="PS50297">
    <property type="entry name" value="ANK_REP_REGION"/>
    <property type="match status" value="1"/>
</dbReference>
<keyword evidence="1" id="KW-0677">Repeat</keyword>
<name>A0AAW0RKL1_9HYPO</name>
<dbReference type="PANTHER" id="PTHR24189:SF50">
    <property type="entry name" value="ANKYRIN REPEAT AND SOCS BOX PROTEIN 2"/>
    <property type="match status" value="1"/>
</dbReference>
<evidence type="ECO:0000256" key="1">
    <source>
        <dbReference type="ARBA" id="ARBA00022737"/>
    </source>
</evidence>
<proteinExistence type="predicted"/>
<dbReference type="InterPro" id="IPR050745">
    <property type="entry name" value="Multifunctional_regulatory"/>
</dbReference>
<dbReference type="SUPFAM" id="SSF48403">
    <property type="entry name" value="Ankyrin repeat"/>
    <property type="match status" value="1"/>
</dbReference>
<reference evidence="4 5" key="1">
    <citation type="submission" date="2020-02" db="EMBL/GenBank/DDBJ databases">
        <title>Comparative genomics of the hypocrealean fungal genus Beauvera.</title>
        <authorList>
            <person name="Showalter D.N."/>
            <person name="Bushley K.E."/>
            <person name="Rehner S.A."/>
        </authorList>
    </citation>
    <scope>NUCLEOTIDE SEQUENCE [LARGE SCALE GENOMIC DNA]</scope>
    <source>
        <strain evidence="4 5">ARSEF4384</strain>
    </source>
</reference>